<evidence type="ECO:0000313" key="2">
    <source>
        <dbReference type="EMBL" id="OMJ95768.1"/>
    </source>
</evidence>
<evidence type="ECO:0000313" key="3">
    <source>
        <dbReference type="Proteomes" id="UP000187209"/>
    </source>
</evidence>
<comment type="caution">
    <text evidence="2">The sequence shown here is derived from an EMBL/GenBank/DDBJ whole genome shotgun (WGS) entry which is preliminary data.</text>
</comment>
<feature type="region of interest" description="Disordered" evidence="1">
    <location>
        <begin position="21"/>
        <end position="44"/>
    </location>
</feature>
<name>A0A1R2D3D7_9CILI</name>
<keyword evidence="3" id="KW-1185">Reference proteome</keyword>
<dbReference type="AlphaFoldDB" id="A0A1R2D3D7"/>
<dbReference type="Proteomes" id="UP000187209">
    <property type="component" value="Unassembled WGS sequence"/>
</dbReference>
<protein>
    <submittedName>
        <fullName evidence="2">Uncharacterized protein</fullName>
    </submittedName>
</protein>
<accession>A0A1R2D3D7</accession>
<proteinExistence type="predicted"/>
<reference evidence="2 3" key="1">
    <citation type="submission" date="2016-11" db="EMBL/GenBank/DDBJ databases">
        <title>The macronuclear genome of Stentor coeruleus: a giant cell with tiny introns.</title>
        <authorList>
            <person name="Slabodnick M."/>
            <person name="Ruby J.G."/>
            <person name="Reiff S.B."/>
            <person name="Swart E.C."/>
            <person name="Gosai S."/>
            <person name="Prabakaran S."/>
            <person name="Witkowska E."/>
            <person name="Larue G.E."/>
            <person name="Fisher S."/>
            <person name="Freeman R.M."/>
            <person name="Gunawardena J."/>
            <person name="Chu W."/>
            <person name="Stover N.A."/>
            <person name="Gregory B.D."/>
            <person name="Nowacki M."/>
            <person name="Derisi J."/>
            <person name="Roy S.W."/>
            <person name="Marshall W.F."/>
            <person name="Sood P."/>
        </authorList>
    </citation>
    <scope>NUCLEOTIDE SEQUENCE [LARGE SCALE GENOMIC DNA]</scope>
    <source>
        <strain evidence="2">WM001</strain>
    </source>
</reference>
<feature type="region of interest" description="Disordered" evidence="1">
    <location>
        <begin position="54"/>
        <end position="73"/>
    </location>
</feature>
<sequence>MESVIEDLIEEQENESELILPPIFGGKPRRRKKPKNGKSKRNKNKILFDSHLRSKASSVLNSSPPHSTKSTYKTSRLTHLSVHYVKYISDKTLRSSSNISSINSIHRSQRLNSDISQFLRHSKIRLPSLNESSMLTLNQSTGGLFLEGNKKEILGKQEYCRAAEESKRKVKEIALITDLATEEIEKLDLYNDTLDDFLCSNDKANLRRSSFNFKSDQCV</sequence>
<gene>
    <name evidence="2" type="ORF">SteCoe_847</name>
</gene>
<feature type="compositionally biased region" description="Polar residues" evidence="1">
    <location>
        <begin position="55"/>
        <end position="73"/>
    </location>
</feature>
<evidence type="ECO:0000256" key="1">
    <source>
        <dbReference type="SAM" id="MobiDB-lite"/>
    </source>
</evidence>
<organism evidence="2 3">
    <name type="scientific">Stentor coeruleus</name>
    <dbReference type="NCBI Taxonomy" id="5963"/>
    <lineage>
        <taxon>Eukaryota</taxon>
        <taxon>Sar</taxon>
        <taxon>Alveolata</taxon>
        <taxon>Ciliophora</taxon>
        <taxon>Postciliodesmatophora</taxon>
        <taxon>Heterotrichea</taxon>
        <taxon>Heterotrichida</taxon>
        <taxon>Stentoridae</taxon>
        <taxon>Stentor</taxon>
    </lineage>
</organism>
<dbReference type="EMBL" id="MPUH01000008">
    <property type="protein sequence ID" value="OMJ95768.1"/>
    <property type="molecule type" value="Genomic_DNA"/>
</dbReference>
<feature type="compositionally biased region" description="Basic residues" evidence="1">
    <location>
        <begin position="27"/>
        <end position="44"/>
    </location>
</feature>